<dbReference type="GO" id="GO:0004190">
    <property type="term" value="F:aspartic-type endopeptidase activity"/>
    <property type="evidence" value="ECO:0007669"/>
    <property type="project" value="InterPro"/>
</dbReference>
<comment type="subcellular location">
    <subcellularLocation>
        <location evidence="1">Cell inner membrane</location>
        <topology evidence="1">Multi-pass membrane protein</topology>
    </subcellularLocation>
</comment>
<dbReference type="InterPro" id="IPR010627">
    <property type="entry name" value="Prepilin_pept_A24_N"/>
</dbReference>
<dbReference type="Pfam" id="PF01478">
    <property type="entry name" value="Peptidase_A24"/>
    <property type="match status" value="1"/>
</dbReference>
<evidence type="ECO:0000256" key="1">
    <source>
        <dbReference type="ARBA" id="ARBA00004429"/>
    </source>
</evidence>
<feature type="transmembrane region" description="Helical" evidence="8">
    <location>
        <begin position="6"/>
        <end position="25"/>
    </location>
</feature>
<reference evidence="11" key="1">
    <citation type="submission" date="2020-05" db="EMBL/GenBank/DDBJ databases">
        <authorList>
            <person name="Chiriac C."/>
            <person name="Salcher M."/>
            <person name="Ghai R."/>
            <person name="Kavagutti S V."/>
        </authorList>
    </citation>
    <scope>NUCLEOTIDE SEQUENCE</scope>
</reference>
<feature type="transmembrane region" description="Helical" evidence="8">
    <location>
        <begin position="127"/>
        <end position="145"/>
    </location>
</feature>
<dbReference type="GO" id="GO:0005886">
    <property type="term" value="C:plasma membrane"/>
    <property type="evidence" value="ECO:0007669"/>
    <property type="project" value="UniProtKB-SubCell"/>
</dbReference>
<feature type="transmembrane region" description="Helical" evidence="8">
    <location>
        <begin position="151"/>
        <end position="169"/>
    </location>
</feature>
<organism evidence="11">
    <name type="scientific">freshwater metagenome</name>
    <dbReference type="NCBI Taxonomy" id="449393"/>
    <lineage>
        <taxon>unclassified sequences</taxon>
        <taxon>metagenomes</taxon>
        <taxon>ecological metagenomes</taxon>
    </lineage>
</organism>
<keyword evidence="6 8" id="KW-1133">Transmembrane helix</keyword>
<evidence type="ECO:0000256" key="3">
    <source>
        <dbReference type="ARBA" id="ARBA00022475"/>
    </source>
</evidence>
<keyword evidence="5 8" id="KW-0812">Transmembrane</keyword>
<evidence type="ECO:0000256" key="2">
    <source>
        <dbReference type="ARBA" id="ARBA00005801"/>
    </source>
</evidence>
<evidence type="ECO:0000256" key="4">
    <source>
        <dbReference type="ARBA" id="ARBA00022519"/>
    </source>
</evidence>
<evidence type="ECO:0000313" key="11">
    <source>
        <dbReference type="EMBL" id="CAB4882387.1"/>
    </source>
</evidence>
<evidence type="ECO:0000256" key="8">
    <source>
        <dbReference type="SAM" id="Phobius"/>
    </source>
</evidence>
<keyword evidence="7 8" id="KW-0472">Membrane</keyword>
<dbReference type="EMBL" id="CAFBLQ010000205">
    <property type="protein sequence ID" value="CAB4882387.1"/>
    <property type="molecule type" value="Genomic_DNA"/>
</dbReference>
<accession>A0A6J7EGD8</accession>
<proteinExistence type="inferred from homology"/>
<sequence length="251" mass="26169">MSAPYIVIAGLAGLIVGSFLNVVAYRLPRGESLVHPGSRCPGCGVAVARRDNIPVFGWLLLQGRCRSCAMRIPIRYPAVEALTGALFAAVVATQDDTLRIILGLLLVSLLVPLTLIDLDVRRLPDALTLPGAIAALVAGIVFEPSFVPEQLIAGAAAFVFFFVAASLYRGGMGMGDVKLAGMLGVFLGRAVAPAVLIALLSGVLVGIAIILRVGVSEGRRTAVPFGPFLALGGLVGFFVGDQLMNAYSDRL</sequence>
<keyword evidence="4" id="KW-0997">Cell inner membrane</keyword>
<comment type="similarity">
    <text evidence="2">Belongs to the peptidase A24 family.</text>
</comment>
<dbReference type="Gene3D" id="1.20.120.1220">
    <property type="match status" value="1"/>
</dbReference>
<dbReference type="Pfam" id="PF06750">
    <property type="entry name" value="A24_N_bact"/>
    <property type="match status" value="1"/>
</dbReference>
<dbReference type="InterPro" id="IPR000045">
    <property type="entry name" value="Prepilin_IV_endopep_pep"/>
</dbReference>
<gene>
    <name evidence="11" type="ORF">UFOPK3423_01477</name>
</gene>
<feature type="transmembrane region" description="Helical" evidence="8">
    <location>
        <begin position="190"/>
        <end position="215"/>
    </location>
</feature>
<dbReference type="InterPro" id="IPR050882">
    <property type="entry name" value="Prepilin_peptidase/N-MTase"/>
</dbReference>
<dbReference type="AlphaFoldDB" id="A0A6J7EGD8"/>
<feature type="domain" description="Prepilin type IV endopeptidase peptidase" evidence="9">
    <location>
        <begin position="104"/>
        <end position="207"/>
    </location>
</feature>
<name>A0A6J7EGD8_9ZZZZ</name>
<evidence type="ECO:0000259" key="9">
    <source>
        <dbReference type="Pfam" id="PF01478"/>
    </source>
</evidence>
<evidence type="ECO:0000256" key="6">
    <source>
        <dbReference type="ARBA" id="ARBA00022989"/>
    </source>
</evidence>
<evidence type="ECO:0000256" key="5">
    <source>
        <dbReference type="ARBA" id="ARBA00022692"/>
    </source>
</evidence>
<dbReference type="PRINTS" id="PR00864">
    <property type="entry name" value="PREPILNPTASE"/>
</dbReference>
<feature type="transmembrane region" description="Helical" evidence="8">
    <location>
        <begin position="221"/>
        <end position="240"/>
    </location>
</feature>
<dbReference type="GO" id="GO:0006465">
    <property type="term" value="P:signal peptide processing"/>
    <property type="evidence" value="ECO:0007669"/>
    <property type="project" value="TreeGrafter"/>
</dbReference>
<dbReference type="PANTHER" id="PTHR30487:SF0">
    <property type="entry name" value="PREPILIN LEADER PEPTIDASE_N-METHYLTRANSFERASE-RELATED"/>
    <property type="match status" value="1"/>
</dbReference>
<protein>
    <submittedName>
        <fullName evidence="11">Unannotated protein</fullName>
    </submittedName>
</protein>
<evidence type="ECO:0000256" key="7">
    <source>
        <dbReference type="ARBA" id="ARBA00023136"/>
    </source>
</evidence>
<evidence type="ECO:0000259" key="10">
    <source>
        <dbReference type="Pfam" id="PF06750"/>
    </source>
</evidence>
<dbReference type="InterPro" id="IPR014032">
    <property type="entry name" value="Peptidase_A24A_bac"/>
</dbReference>
<keyword evidence="3" id="KW-1003">Cell membrane</keyword>
<feature type="transmembrane region" description="Helical" evidence="8">
    <location>
        <begin position="98"/>
        <end position="115"/>
    </location>
</feature>
<dbReference type="PANTHER" id="PTHR30487">
    <property type="entry name" value="TYPE 4 PREPILIN-LIKE PROTEINS LEADER PEPTIDE-PROCESSING ENZYME"/>
    <property type="match status" value="1"/>
</dbReference>
<feature type="domain" description="Prepilin peptidase A24 N-terminal" evidence="10">
    <location>
        <begin position="12"/>
        <end position="92"/>
    </location>
</feature>